<sequence>MWLPALAGWSVVYRRAGGREVVFFAAALSCQAVGYTWDVLHMTAGKDAPRYSIAEGAYIAFYVLMLAALSVVIRTRLRGLAKIILLDSLVGALGAAAALLAVLGPKLVSVLQGPPSLGAAIDAAYPLMDLMLVAVVVGIAASGRSTSRGWWLVGLGLLAYAGGDVAYLLLEMNAVDFLDTTLVAPWALGNAMVGAWTLLQAHSAGPDVRVRISKSGQAVPALATSAGLGVLVLASQRPLMLPAVVLASLTLALAVVPLVFRQRLELSRANSQARTDDLTGIPNRRALYAAVPQQLTASGNQPSAVLLLDLDKFKEINDGLGHQAGDDLLRQVAARLSTQLGAGTLLARMGGDEFVMYAGSCGPREAQDMAVKIRTALAEPYSLGGITVHVNASIGIACHPEHGRDLDVLLRKADVALYSAKSTRSGHALYVEDPANAALQPFCSLQTLNDALSNDQLVLHFQPKVEPETGRVRGVEALVRWEHPALGLLQPDAFLKYFQEAGLMPALTNVVLIKALDQAAVWASGPQHLSVAVNVPASSAMDARLPDQVAAMTRARGLSPSMLVLEITEDVLVADRSRACTTLSALREMGVRVAVDDFGTGYSSLSYLRELPIDEIKLDRSFVSAMMDDERATALVASTIHLAHSVGLEMTAEGVEDERAYRALREYGCDLVQGYFISRPVPAEVLDTWLSNRNPEQSPDGKVTSAGFPK</sequence>
<dbReference type="Gene3D" id="3.20.20.450">
    <property type="entry name" value="EAL domain"/>
    <property type="match status" value="1"/>
</dbReference>
<feature type="transmembrane region" description="Helical" evidence="2">
    <location>
        <begin position="21"/>
        <end position="37"/>
    </location>
</feature>
<feature type="region of interest" description="Disordered" evidence="1">
    <location>
        <begin position="691"/>
        <end position="710"/>
    </location>
</feature>
<dbReference type="PROSITE" id="PS50887">
    <property type="entry name" value="GGDEF"/>
    <property type="match status" value="1"/>
</dbReference>
<dbReference type="CDD" id="cd01949">
    <property type="entry name" value="GGDEF"/>
    <property type="match status" value="1"/>
</dbReference>
<evidence type="ECO:0008006" key="7">
    <source>
        <dbReference type="Google" id="ProtNLM"/>
    </source>
</evidence>
<dbReference type="Pfam" id="PF00990">
    <property type="entry name" value="GGDEF"/>
    <property type="match status" value="1"/>
</dbReference>
<protein>
    <recommendedName>
        <fullName evidence="7">EAL domain-containing protein</fullName>
    </recommendedName>
</protein>
<feature type="transmembrane region" description="Helical" evidence="2">
    <location>
        <begin position="241"/>
        <end position="260"/>
    </location>
</feature>
<dbReference type="CDD" id="cd01948">
    <property type="entry name" value="EAL"/>
    <property type="match status" value="1"/>
</dbReference>
<dbReference type="NCBIfam" id="TIGR00254">
    <property type="entry name" value="GGDEF"/>
    <property type="match status" value="1"/>
</dbReference>
<dbReference type="Proteomes" id="UP000325307">
    <property type="component" value="Unassembled WGS sequence"/>
</dbReference>
<proteinExistence type="predicted"/>
<reference evidence="5 6" key="1">
    <citation type="submission" date="2019-09" db="EMBL/GenBank/DDBJ databases">
        <title>Arthrobacter zafarii sp. nov., a moderately thermotolerant and halotolerant actinobacterium isolated from Cholistan desert soil of Pakistan.</title>
        <authorList>
            <person name="Amin A."/>
            <person name="Ahmed I."/>
            <person name="Khalid N."/>
            <person name="Schumann P."/>
            <person name="Busse H.J."/>
            <person name="Khan I.U."/>
            <person name="Li S."/>
            <person name="Li W.J."/>
        </authorList>
    </citation>
    <scope>NUCLEOTIDE SEQUENCE [LARGE SCALE GENOMIC DNA]</scope>
    <source>
        <strain evidence="5 6">NCCP-1664</strain>
    </source>
</reference>
<evidence type="ECO:0000313" key="6">
    <source>
        <dbReference type="Proteomes" id="UP000325307"/>
    </source>
</evidence>
<feature type="domain" description="EAL" evidence="3">
    <location>
        <begin position="441"/>
        <end position="694"/>
    </location>
</feature>
<feature type="transmembrane region" description="Helical" evidence="2">
    <location>
        <begin position="150"/>
        <end position="170"/>
    </location>
</feature>
<dbReference type="PANTHER" id="PTHR44757:SF2">
    <property type="entry name" value="BIOFILM ARCHITECTURE MAINTENANCE PROTEIN MBAA"/>
    <property type="match status" value="1"/>
</dbReference>
<dbReference type="InterPro" id="IPR001633">
    <property type="entry name" value="EAL_dom"/>
</dbReference>
<dbReference type="InterPro" id="IPR029787">
    <property type="entry name" value="Nucleotide_cyclase"/>
</dbReference>
<dbReference type="Gene3D" id="3.30.70.270">
    <property type="match status" value="1"/>
</dbReference>
<keyword evidence="2" id="KW-0812">Transmembrane</keyword>
<evidence type="ECO:0000259" key="3">
    <source>
        <dbReference type="PROSITE" id="PS50883"/>
    </source>
</evidence>
<name>A0A5A7NQW7_9MICC</name>
<feature type="transmembrane region" description="Helical" evidence="2">
    <location>
        <begin position="84"/>
        <end position="103"/>
    </location>
</feature>
<dbReference type="AlphaFoldDB" id="A0A5A7NQW7"/>
<dbReference type="InterPro" id="IPR035919">
    <property type="entry name" value="EAL_sf"/>
</dbReference>
<feature type="transmembrane region" description="Helical" evidence="2">
    <location>
        <begin position="123"/>
        <end position="143"/>
    </location>
</feature>
<dbReference type="SMART" id="SM00052">
    <property type="entry name" value="EAL"/>
    <property type="match status" value="1"/>
</dbReference>
<dbReference type="InterPro" id="IPR043128">
    <property type="entry name" value="Rev_trsase/Diguanyl_cyclase"/>
</dbReference>
<organism evidence="5 6">
    <name type="scientific">Zafaria cholistanensis</name>
    <dbReference type="NCBI Taxonomy" id="1682741"/>
    <lineage>
        <taxon>Bacteria</taxon>
        <taxon>Bacillati</taxon>
        <taxon>Actinomycetota</taxon>
        <taxon>Actinomycetes</taxon>
        <taxon>Micrococcales</taxon>
        <taxon>Micrococcaceae</taxon>
        <taxon>Zafaria</taxon>
    </lineage>
</organism>
<gene>
    <name evidence="5" type="ORF">NCCP1664_14320</name>
</gene>
<keyword evidence="2" id="KW-1133">Transmembrane helix</keyword>
<accession>A0A5A7NQW7</accession>
<feature type="transmembrane region" description="Helical" evidence="2">
    <location>
        <begin position="57"/>
        <end position="77"/>
    </location>
</feature>
<dbReference type="SUPFAM" id="SSF141868">
    <property type="entry name" value="EAL domain-like"/>
    <property type="match status" value="1"/>
</dbReference>
<dbReference type="InterPro" id="IPR000160">
    <property type="entry name" value="GGDEF_dom"/>
</dbReference>
<evidence type="ECO:0000259" key="4">
    <source>
        <dbReference type="PROSITE" id="PS50887"/>
    </source>
</evidence>
<keyword evidence="2" id="KW-0472">Membrane</keyword>
<dbReference type="EMBL" id="BKDJ01000006">
    <property type="protein sequence ID" value="GER22936.1"/>
    <property type="molecule type" value="Genomic_DNA"/>
</dbReference>
<dbReference type="SUPFAM" id="SSF55073">
    <property type="entry name" value="Nucleotide cyclase"/>
    <property type="match status" value="1"/>
</dbReference>
<dbReference type="PROSITE" id="PS50883">
    <property type="entry name" value="EAL"/>
    <property type="match status" value="1"/>
</dbReference>
<evidence type="ECO:0000313" key="5">
    <source>
        <dbReference type="EMBL" id="GER22936.1"/>
    </source>
</evidence>
<evidence type="ECO:0000256" key="1">
    <source>
        <dbReference type="SAM" id="MobiDB-lite"/>
    </source>
</evidence>
<comment type="caution">
    <text evidence="5">The sequence shown here is derived from an EMBL/GenBank/DDBJ whole genome shotgun (WGS) entry which is preliminary data.</text>
</comment>
<dbReference type="Pfam" id="PF00563">
    <property type="entry name" value="EAL"/>
    <property type="match status" value="1"/>
</dbReference>
<dbReference type="InterPro" id="IPR052155">
    <property type="entry name" value="Biofilm_reg_signaling"/>
</dbReference>
<dbReference type="PANTHER" id="PTHR44757">
    <property type="entry name" value="DIGUANYLATE CYCLASE DGCP"/>
    <property type="match status" value="1"/>
</dbReference>
<feature type="transmembrane region" description="Helical" evidence="2">
    <location>
        <begin position="182"/>
        <end position="199"/>
    </location>
</feature>
<feature type="domain" description="GGDEF" evidence="4">
    <location>
        <begin position="301"/>
        <end position="434"/>
    </location>
</feature>
<evidence type="ECO:0000256" key="2">
    <source>
        <dbReference type="SAM" id="Phobius"/>
    </source>
</evidence>
<feature type="transmembrane region" description="Helical" evidence="2">
    <location>
        <begin position="219"/>
        <end position="235"/>
    </location>
</feature>
<dbReference type="SMART" id="SM00267">
    <property type="entry name" value="GGDEF"/>
    <property type="match status" value="1"/>
</dbReference>
<keyword evidence="6" id="KW-1185">Reference proteome</keyword>